<feature type="transmembrane region" description="Helical" evidence="1">
    <location>
        <begin position="12"/>
        <end position="35"/>
    </location>
</feature>
<reference evidence="2" key="1">
    <citation type="submission" date="2023-07" db="EMBL/GenBank/DDBJ databases">
        <title>The genome sequence of Rhodocytophaga aerolata KACC 12507.</title>
        <authorList>
            <person name="Zhang X."/>
        </authorList>
    </citation>
    <scope>NUCLEOTIDE SEQUENCE</scope>
    <source>
        <strain evidence="2">KACC 12507</strain>
    </source>
</reference>
<evidence type="ECO:0000256" key="1">
    <source>
        <dbReference type="SAM" id="Phobius"/>
    </source>
</evidence>
<comment type="caution">
    <text evidence="2">The sequence shown here is derived from an EMBL/GenBank/DDBJ whole genome shotgun (WGS) entry which is preliminary data.</text>
</comment>
<dbReference type="EMBL" id="JAUKPO010000026">
    <property type="protein sequence ID" value="MDO1450147.1"/>
    <property type="molecule type" value="Genomic_DNA"/>
</dbReference>
<dbReference type="Proteomes" id="UP001168528">
    <property type="component" value="Unassembled WGS sequence"/>
</dbReference>
<feature type="transmembrane region" description="Helical" evidence="1">
    <location>
        <begin position="80"/>
        <end position="107"/>
    </location>
</feature>
<keyword evidence="3" id="KW-1185">Reference proteome</keyword>
<name>A0ABT8RHH4_9BACT</name>
<feature type="transmembrane region" description="Helical" evidence="1">
    <location>
        <begin position="160"/>
        <end position="180"/>
    </location>
</feature>
<evidence type="ECO:0000313" key="3">
    <source>
        <dbReference type="Proteomes" id="UP001168528"/>
    </source>
</evidence>
<feature type="transmembrane region" description="Helical" evidence="1">
    <location>
        <begin position="47"/>
        <end position="68"/>
    </location>
</feature>
<dbReference type="RefSeq" id="WP_302040950.1">
    <property type="nucleotide sequence ID" value="NZ_JAUKPO010000026.1"/>
</dbReference>
<gene>
    <name evidence="2" type="ORF">Q0590_27955</name>
</gene>
<protein>
    <recommendedName>
        <fullName evidence="4">Yip1 domain-containing protein</fullName>
    </recommendedName>
</protein>
<organism evidence="2 3">
    <name type="scientific">Rhodocytophaga aerolata</name>
    <dbReference type="NCBI Taxonomy" id="455078"/>
    <lineage>
        <taxon>Bacteria</taxon>
        <taxon>Pseudomonadati</taxon>
        <taxon>Bacteroidota</taxon>
        <taxon>Cytophagia</taxon>
        <taxon>Cytophagales</taxon>
        <taxon>Rhodocytophagaceae</taxon>
        <taxon>Rhodocytophaga</taxon>
    </lineage>
</organism>
<evidence type="ECO:0008006" key="4">
    <source>
        <dbReference type="Google" id="ProtNLM"/>
    </source>
</evidence>
<sequence length="181" mass="19715">MLIIQENKMTVAPWPIYAITVLVGGFVVIVLAMWINSHLLQEEPIDQTAWIILAALLLRVFTILIALASIQKWGQLFPSWAVLGGLSGSASAQLIYPVAELIVKLVLLTGLIESSPTGLGNMSLTGWFNLSAVWVIFGIPGMLFVLAAKNYKTSTSLSTKWLWIGSLLGITSLFFIGWLIG</sequence>
<keyword evidence="1" id="KW-1133">Transmembrane helix</keyword>
<proteinExistence type="predicted"/>
<evidence type="ECO:0000313" key="2">
    <source>
        <dbReference type="EMBL" id="MDO1450147.1"/>
    </source>
</evidence>
<keyword evidence="1" id="KW-0472">Membrane</keyword>
<keyword evidence="1" id="KW-0812">Transmembrane</keyword>
<accession>A0ABT8RHH4</accession>
<feature type="transmembrane region" description="Helical" evidence="1">
    <location>
        <begin position="127"/>
        <end position="148"/>
    </location>
</feature>